<dbReference type="EMBL" id="FNVK01000022">
    <property type="protein sequence ID" value="SEG01163.1"/>
    <property type="molecule type" value="Genomic_DNA"/>
</dbReference>
<dbReference type="Proteomes" id="UP000236751">
    <property type="component" value="Unassembled WGS sequence"/>
</dbReference>
<feature type="region of interest" description="Disordered" evidence="1">
    <location>
        <begin position="67"/>
        <end position="96"/>
    </location>
</feature>
<evidence type="ECO:0000256" key="1">
    <source>
        <dbReference type="SAM" id="MobiDB-lite"/>
    </source>
</evidence>
<dbReference type="AlphaFoldDB" id="Q2Y5B0"/>
<keyword evidence="2" id="KW-0472">Membrane</keyword>
<accession>Q2Y5B0</accession>
<name>Q2Y5B0_NITMU</name>
<proteinExistence type="predicted"/>
<keyword evidence="5" id="KW-1185">Reference proteome</keyword>
<keyword evidence="2" id="KW-1133">Transmembrane helix</keyword>
<protein>
    <recommendedName>
        <fullName evidence="7">YtxH-like protein</fullName>
    </recommendedName>
</protein>
<evidence type="ECO:0000313" key="3">
    <source>
        <dbReference type="EMBL" id="ABB76061.1"/>
    </source>
</evidence>
<dbReference type="RefSeq" id="WP_011382046.1">
    <property type="nucleotide sequence ID" value="NC_007614.1"/>
</dbReference>
<dbReference type="eggNOG" id="ENOG502ZTTI">
    <property type="taxonomic scope" value="Bacteria"/>
</dbReference>
<dbReference type="KEGG" id="nmu:Nmul_A2774"/>
<dbReference type="Proteomes" id="UP000002718">
    <property type="component" value="Chromosome"/>
</dbReference>
<evidence type="ECO:0000313" key="5">
    <source>
        <dbReference type="Proteomes" id="UP000002718"/>
    </source>
</evidence>
<evidence type="ECO:0000313" key="4">
    <source>
        <dbReference type="EMBL" id="SEG01163.1"/>
    </source>
</evidence>
<evidence type="ECO:0000256" key="2">
    <source>
        <dbReference type="SAM" id="Phobius"/>
    </source>
</evidence>
<organism evidence="3 5">
    <name type="scientific">Nitrosospira multiformis (strain ATCC 25196 / NCIMB 11849 / C 71)</name>
    <dbReference type="NCBI Taxonomy" id="323848"/>
    <lineage>
        <taxon>Bacteria</taxon>
        <taxon>Pseudomonadati</taxon>
        <taxon>Pseudomonadota</taxon>
        <taxon>Betaproteobacteria</taxon>
        <taxon>Nitrosomonadales</taxon>
        <taxon>Nitrosomonadaceae</taxon>
        <taxon>Nitrosospira</taxon>
    </lineage>
</organism>
<keyword evidence="2" id="KW-0812">Transmembrane</keyword>
<reference evidence="3 5" key="3">
    <citation type="journal article" date="2008" name="Appl. Environ. Microbiol.">
        <title>Complete genome sequence of Nitrosospira multiformis, an ammonia-oxidizing bacterium from the soil environment.</title>
        <authorList>
            <person name="Norton J.M."/>
            <person name="Klotz M.G."/>
            <person name="Stein L.Y."/>
            <person name="Arp D.J."/>
            <person name="Bottomley P.J."/>
            <person name="Chain P.S."/>
            <person name="Hauser L.J."/>
            <person name="Land M.L."/>
            <person name="Larimer F.W."/>
            <person name="Shin M.W."/>
            <person name="Starkenburg S.R."/>
        </authorList>
    </citation>
    <scope>NUCLEOTIDE SEQUENCE [LARGE SCALE GENOMIC DNA]</scope>
    <source>
        <strain evidence="3">ATCC 25196</strain>
        <strain evidence="5">ATCC 25196 / NCIMB 11849 / C 71</strain>
    </source>
</reference>
<dbReference type="HOGENOM" id="CLU_2356871_0_0_4"/>
<reference evidence="4 6" key="4">
    <citation type="submission" date="2016-10" db="EMBL/GenBank/DDBJ databases">
        <authorList>
            <person name="de Groot N.N."/>
        </authorList>
    </citation>
    <scope>NUCLEOTIDE SEQUENCE [LARGE SCALE GENOMIC DNA]</scope>
    <source>
        <strain evidence="4 6">Nl13</strain>
    </source>
</reference>
<reference evidence="5" key="1">
    <citation type="submission" date="2005-08" db="EMBL/GenBank/DDBJ databases">
        <title>Complete sequence of chromosome 1 of Nitrosospira multiformis ATCC 25196.</title>
        <authorList>
            <person name="Copeland A."/>
            <person name="Lucas S."/>
            <person name="Lapidus A."/>
            <person name="Barry K."/>
            <person name="Detter J.C."/>
            <person name="Glavina T."/>
            <person name="Hammon N."/>
            <person name="Israni S."/>
            <person name="Pitluck S."/>
            <person name="Chain P."/>
            <person name="Malfatti S."/>
            <person name="Shin M."/>
            <person name="Vergez L."/>
            <person name="Schmutz J."/>
            <person name="Larimer F."/>
            <person name="Land M."/>
            <person name="Hauser L."/>
            <person name="Kyrpides N."/>
            <person name="Lykidis A."/>
            <person name="Richardson P."/>
        </authorList>
    </citation>
    <scope>NUCLEOTIDE SEQUENCE [LARGE SCALE GENOMIC DNA]</scope>
    <source>
        <strain evidence="5">ATCC 25196 / NCIMB 11849 / C 71</strain>
    </source>
</reference>
<sequence>MNLHSSGRANWLFSGLALGALTMFLLDPAKGRRRRALARDKIHSAGIKTRKRIDAKSRDLANRAKGLRAEARHMMSSGNNRDNRGENKSSESQPET</sequence>
<dbReference type="EMBL" id="CP000103">
    <property type="protein sequence ID" value="ABB76061.1"/>
    <property type="molecule type" value="Genomic_DNA"/>
</dbReference>
<evidence type="ECO:0008006" key="7">
    <source>
        <dbReference type="Google" id="ProtNLM"/>
    </source>
</evidence>
<reference evidence="3" key="2">
    <citation type="submission" date="2005-08" db="EMBL/GenBank/DDBJ databases">
        <title>Complete sequence of Chromosome 1 of Nitrosospira multiformis ATCC 25196.</title>
        <authorList>
            <consortium name="US DOE Joint Genome Institute"/>
            <person name="Copeland A."/>
            <person name="Lucas S."/>
            <person name="Lapidus A."/>
            <person name="Barry K."/>
            <person name="Detter J.C."/>
            <person name="Glavina T."/>
            <person name="Hammon N."/>
            <person name="Israni S."/>
            <person name="Pitluck S."/>
            <person name="Chain P."/>
            <person name="Malfatti S."/>
            <person name="Shin M."/>
            <person name="Vergez L."/>
            <person name="Schmutz J."/>
            <person name="Larimer F."/>
            <person name="Land M."/>
            <person name="Hauser L."/>
            <person name="Kyrpides N."/>
            <person name="Lykidis A."/>
            <person name="Richardson P."/>
        </authorList>
    </citation>
    <scope>NUCLEOTIDE SEQUENCE</scope>
    <source>
        <strain evidence="3">ATCC 25196</strain>
    </source>
</reference>
<gene>
    <name evidence="3" type="ordered locus">Nmul_A2774</name>
    <name evidence="4" type="ORF">SAMN05216403_1228</name>
</gene>
<feature type="transmembrane region" description="Helical" evidence="2">
    <location>
        <begin position="12"/>
        <end position="29"/>
    </location>
</feature>
<evidence type="ECO:0000313" key="6">
    <source>
        <dbReference type="Proteomes" id="UP000236751"/>
    </source>
</evidence>